<proteinExistence type="predicted"/>
<comment type="caution">
    <text evidence="1">The sequence shown here is derived from an EMBL/GenBank/DDBJ whole genome shotgun (WGS) entry which is preliminary data.</text>
</comment>
<reference evidence="1 2" key="1">
    <citation type="journal article" date="2016" name="Nat. Commun.">
        <title>Thousands of microbial genomes shed light on interconnected biogeochemical processes in an aquifer system.</title>
        <authorList>
            <person name="Anantharaman K."/>
            <person name="Brown C.T."/>
            <person name="Hug L.A."/>
            <person name="Sharon I."/>
            <person name="Castelle C.J."/>
            <person name="Probst A.J."/>
            <person name="Thomas B.C."/>
            <person name="Singh A."/>
            <person name="Wilkins M.J."/>
            <person name="Karaoz U."/>
            <person name="Brodie E.L."/>
            <person name="Williams K.H."/>
            <person name="Hubbard S.S."/>
            <person name="Banfield J.F."/>
        </authorList>
    </citation>
    <scope>NUCLEOTIDE SEQUENCE [LARGE SCALE GENOMIC DNA]</scope>
</reference>
<name>A0A1F7K1Y7_9BACT</name>
<dbReference type="Proteomes" id="UP000176269">
    <property type="component" value="Unassembled WGS sequence"/>
</dbReference>
<protein>
    <submittedName>
        <fullName evidence="1">Uncharacterized protein</fullName>
    </submittedName>
</protein>
<sequence>MGVQSLEWGRLFWAKRFADRPLVQSVGRETETVADIRERLIFPSSEWWAVRPHAAEAVAEASEVIGPEGMQKCFSFGWHQAETIKRLGHATPFAWFDIAGHLSTIPFPAAWMGLRDGSEHVPVIALQQAESVHDYVCILDSFMRHALKAGRQITVYDWWKDARLHQHPVPRSMEVHDILPGTIEANIIAALLYEKHAPCQA</sequence>
<dbReference type="EMBL" id="MGBC01000006">
    <property type="protein sequence ID" value="OGK61862.1"/>
    <property type="molecule type" value="Genomic_DNA"/>
</dbReference>
<evidence type="ECO:0000313" key="2">
    <source>
        <dbReference type="Proteomes" id="UP000176269"/>
    </source>
</evidence>
<organism evidence="1 2">
    <name type="scientific">Candidatus Roizmanbacteria bacterium RIFCSPLOWO2_02_FULL_43_10</name>
    <dbReference type="NCBI Taxonomy" id="1802078"/>
    <lineage>
        <taxon>Bacteria</taxon>
        <taxon>Candidatus Roizmaniibacteriota</taxon>
    </lineage>
</organism>
<evidence type="ECO:0000313" key="1">
    <source>
        <dbReference type="EMBL" id="OGK61862.1"/>
    </source>
</evidence>
<dbReference type="AlphaFoldDB" id="A0A1F7K1Y7"/>
<accession>A0A1F7K1Y7</accession>
<gene>
    <name evidence="1" type="ORF">A3I56_02775</name>
</gene>